<dbReference type="PANTHER" id="PTHR33383:SF1">
    <property type="entry name" value="MEMBRANE PROTEIN INSERTION EFFICIENCY FACTOR-RELATED"/>
    <property type="match status" value="1"/>
</dbReference>
<reference evidence="1 2" key="1">
    <citation type="submission" date="2020-07" db="EMBL/GenBank/DDBJ databases">
        <title>Spirosoma foliorum sp. nov., isolated from the leaves on the Nejang mountain Korea, Republic of.</title>
        <authorList>
            <person name="Ho H."/>
            <person name="Lee Y.-J."/>
            <person name="Nurcahyanto D.-A."/>
            <person name="Kim S.-G."/>
        </authorList>
    </citation>
    <scope>NUCLEOTIDE SEQUENCE [LARGE SCALE GENOMIC DNA]</scope>
    <source>
        <strain evidence="1 2">PL0136</strain>
    </source>
</reference>
<dbReference type="EMBL" id="CP059732">
    <property type="protein sequence ID" value="QMW02501.1"/>
    <property type="molecule type" value="Genomic_DNA"/>
</dbReference>
<dbReference type="InterPro" id="IPR002696">
    <property type="entry name" value="Membr_insert_effic_factor_YidD"/>
</dbReference>
<dbReference type="PANTHER" id="PTHR33383">
    <property type="entry name" value="MEMBRANE PROTEIN INSERTION EFFICIENCY FACTOR-RELATED"/>
    <property type="match status" value="1"/>
</dbReference>
<dbReference type="AlphaFoldDB" id="A0A7G5GUF9"/>
<dbReference type="KEGG" id="sfol:H3H32_32105"/>
<accession>A0A7G5GUF9</accession>
<dbReference type="RefSeq" id="WP_182459807.1">
    <property type="nucleotide sequence ID" value="NZ_CP059732.1"/>
</dbReference>
<evidence type="ECO:0000313" key="1">
    <source>
        <dbReference type="EMBL" id="QMW02501.1"/>
    </source>
</evidence>
<dbReference type="Proteomes" id="UP000515369">
    <property type="component" value="Chromosome"/>
</dbReference>
<gene>
    <name evidence="1" type="ORF">H3H32_32105</name>
</gene>
<evidence type="ECO:0000313" key="2">
    <source>
        <dbReference type="Proteomes" id="UP000515369"/>
    </source>
</evidence>
<dbReference type="Pfam" id="PF01809">
    <property type="entry name" value="YidD"/>
    <property type="match status" value="1"/>
</dbReference>
<name>A0A7G5GUF9_9BACT</name>
<dbReference type="NCBIfam" id="TIGR00278">
    <property type="entry name" value="membrane protein insertion efficiency factor YidD"/>
    <property type="match status" value="1"/>
</dbReference>
<proteinExistence type="predicted"/>
<protein>
    <submittedName>
        <fullName evidence="1">Membrane protein insertion efficiency factor YidD</fullName>
    </submittedName>
</protein>
<organism evidence="1 2">
    <name type="scientific">Spirosoma foliorum</name>
    <dbReference type="NCBI Taxonomy" id="2710596"/>
    <lineage>
        <taxon>Bacteria</taxon>
        <taxon>Pseudomonadati</taxon>
        <taxon>Bacteroidota</taxon>
        <taxon>Cytophagia</taxon>
        <taxon>Cytophagales</taxon>
        <taxon>Cytophagaceae</taxon>
        <taxon>Spirosoma</taxon>
    </lineage>
</organism>
<dbReference type="SMART" id="SM01234">
    <property type="entry name" value="Haemolytic"/>
    <property type="match status" value="1"/>
</dbReference>
<sequence>MKEVSRTVKVNGIEAHLNLDPALQATVLRALTGTTPLDIEVDALSLPIKPYWLKLCIRLLKWYRLKLSPKLGQRCVYEPSCSRYSELAFRKHGFLKGVAFTTKRLHRCRPSNGGIDLP</sequence>
<keyword evidence="2" id="KW-1185">Reference proteome</keyword>